<evidence type="ECO:0000313" key="2">
    <source>
        <dbReference type="EMBL" id="HJE22396.1"/>
    </source>
</evidence>
<name>A0A921DZM1_9HYPH</name>
<evidence type="ECO:0000256" key="1">
    <source>
        <dbReference type="SAM" id="Phobius"/>
    </source>
</evidence>
<evidence type="ECO:0000313" key="3">
    <source>
        <dbReference type="Proteomes" id="UP000742631"/>
    </source>
</evidence>
<dbReference type="Proteomes" id="UP000742631">
    <property type="component" value="Unassembled WGS sequence"/>
</dbReference>
<keyword evidence="1" id="KW-0472">Membrane</keyword>
<sequence>MMRSTGPVRRIWTAPALIAAVTLGSLIGALLTEEADQDAIAALILFLAFAYAVGLGLLRRKHSPERSL</sequence>
<dbReference type="AlphaFoldDB" id="A0A921DZM1"/>
<organism evidence="2 3">
    <name type="scientific">Methylorubrum populi</name>
    <dbReference type="NCBI Taxonomy" id="223967"/>
    <lineage>
        <taxon>Bacteria</taxon>
        <taxon>Pseudomonadati</taxon>
        <taxon>Pseudomonadota</taxon>
        <taxon>Alphaproteobacteria</taxon>
        <taxon>Hyphomicrobiales</taxon>
        <taxon>Methylobacteriaceae</taxon>
        <taxon>Methylorubrum</taxon>
    </lineage>
</organism>
<proteinExistence type="predicted"/>
<gene>
    <name evidence="2" type="ORF">K8W01_01890</name>
</gene>
<comment type="caution">
    <text evidence="2">The sequence shown here is derived from an EMBL/GenBank/DDBJ whole genome shotgun (WGS) entry which is preliminary data.</text>
</comment>
<reference evidence="2" key="1">
    <citation type="journal article" date="2021" name="PeerJ">
        <title>Extensive microbial diversity within the chicken gut microbiome revealed by metagenomics and culture.</title>
        <authorList>
            <person name="Gilroy R."/>
            <person name="Ravi A."/>
            <person name="Getino M."/>
            <person name="Pursley I."/>
            <person name="Horton D.L."/>
            <person name="Alikhan N.F."/>
            <person name="Baker D."/>
            <person name="Gharbi K."/>
            <person name="Hall N."/>
            <person name="Watson M."/>
            <person name="Adriaenssens E.M."/>
            <person name="Foster-Nyarko E."/>
            <person name="Jarju S."/>
            <person name="Secka A."/>
            <person name="Antonio M."/>
            <person name="Oren A."/>
            <person name="Chaudhuri R.R."/>
            <person name="La Ragione R."/>
            <person name="Hildebrand F."/>
            <person name="Pallen M.J."/>
        </authorList>
    </citation>
    <scope>NUCLEOTIDE SEQUENCE</scope>
    <source>
        <strain evidence="2">316</strain>
    </source>
</reference>
<keyword evidence="1" id="KW-0812">Transmembrane</keyword>
<accession>A0A921DZM1</accession>
<keyword evidence="1" id="KW-1133">Transmembrane helix</keyword>
<dbReference type="EMBL" id="DYYG01000008">
    <property type="protein sequence ID" value="HJE22396.1"/>
    <property type="molecule type" value="Genomic_DNA"/>
</dbReference>
<feature type="transmembrane region" description="Helical" evidence="1">
    <location>
        <begin position="12"/>
        <end position="33"/>
    </location>
</feature>
<reference evidence="2" key="2">
    <citation type="submission" date="2021-09" db="EMBL/GenBank/DDBJ databases">
        <authorList>
            <person name="Gilroy R."/>
        </authorList>
    </citation>
    <scope>NUCLEOTIDE SEQUENCE</scope>
    <source>
        <strain evidence="2">316</strain>
    </source>
</reference>
<protein>
    <submittedName>
        <fullName evidence="2">Uncharacterized protein</fullName>
    </submittedName>
</protein>
<feature type="transmembrane region" description="Helical" evidence="1">
    <location>
        <begin position="39"/>
        <end position="58"/>
    </location>
</feature>